<dbReference type="EMBL" id="JAPNKE010000002">
    <property type="protein sequence ID" value="MCY1006465.1"/>
    <property type="molecule type" value="Genomic_DNA"/>
</dbReference>
<proteinExistence type="predicted"/>
<evidence type="ECO:0000313" key="2">
    <source>
        <dbReference type="Proteomes" id="UP001150924"/>
    </source>
</evidence>
<evidence type="ECO:0000313" key="1">
    <source>
        <dbReference type="EMBL" id="MCY1006465.1"/>
    </source>
</evidence>
<gene>
    <name evidence="1" type="ORF">OV079_13025</name>
</gene>
<reference evidence="1" key="1">
    <citation type="submission" date="2022-11" db="EMBL/GenBank/DDBJ databases">
        <title>Minimal conservation of predation-associated metabolite biosynthetic gene clusters underscores biosynthetic potential of Myxococcota including descriptions for ten novel species: Archangium lansinium sp. nov., Myxococcus landrumus sp. nov., Nannocystis bai.</title>
        <authorList>
            <person name="Ahearne A."/>
            <person name="Stevens C."/>
            <person name="Phillips K."/>
        </authorList>
    </citation>
    <scope>NUCLEOTIDE SEQUENCE</scope>
    <source>
        <strain evidence="1">Na p29</strain>
    </source>
</reference>
<sequence>MKIVLPLLGIVNANLAKNAPLRMKHVVKISAETLSQYLQYERRGKRKSDPFRILPSSLIKIDDEIQRGLDAEGFHLQQPAKIADIAYCLLGDARASMQRAYLSSLIWNVQARTPSNVARSKLRAGAGGVGIADRDR</sequence>
<dbReference type="Proteomes" id="UP001150924">
    <property type="component" value="Unassembled WGS sequence"/>
</dbReference>
<protein>
    <submittedName>
        <fullName evidence="1">Uncharacterized protein</fullName>
    </submittedName>
</protein>
<organism evidence="1 2">
    <name type="scientific">Nannocystis pusilla</name>
    <dbReference type="NCBI Taxonomy" id="889268"/>
    <lineage>
        <taxon>Bacteria</taxon>
        <taxon>Pseudomonadati</taxon>
        <taxon>Myxococcota</taxon>
        <taxon>Polyangia</taxon>
        <taxon>Nannocystales</taxon>
        <taxon>Nannocystaceae</taxon>
        <taxon>Nannocystis</taxon>
    </lineage>
</organism>
<name>A0A9X3ENJ9_9BACT</name>
<accession>A0A9X3ENJ9</accession>
<dbReference type="RefSeq" id="WP_267768668.1">
    <property type="nucleotide sequence ID" value="NZ_JAPNKE010000002.1"/>
</dbReference>
<dbReference type="AlphaFoldDB" id="A0A9X3ENJ9"/>
<comment type="caution">
    <text evidence="1">The sequence shown here is derived from an EMBL/GenBank/DDBJ whole genome shotgun (WGS) entry which is preliminary data.</text>
</comment>
<keyword evidence="2" id="KW-1185">Reference proteome</keyword>